<evidence type="ECO:0000313" key="2">
    <source>
        <dbReference type="EMBL" id="GED23366.1"/>
    </source>
</evidence>
<dbReference type="Gene3D" id="3.10.450.50">
    <property type="match status" value="1"/>
</dbReference>
<reference evidence="2 3" key="1">
    <citation type="submission" date="2019-06" db="EMBL/GenBank/DDBJ databases">
        <title>Whole genome shotgun sequence of Halomonas halmophila NBRC 15537.</title>
        <authorList>
            <person name="Hosoyama A."/>
            <person name="Uohara A."/>
            <person name="Ohji S."/>
            <person name="Ichikawa N."/>
        </authorList>
    </citation>
    <scope>NUCLEOTIDE SEQUENCE [LARGE SCALE GENOMIC DNA]</scope>
    <source>
        <strain evidence="2 3">NBRC 15537</strain>
    </source>
</reference>
<protein>
    <submittedName>
        <fullName evidence="2">Transcriptional regulator</fullName>
    </submittedName>
</protein>
<name>A0A4Y4F1X1_9GAMM</name>
<dbReference type="Pfam" id="PF12680">
    <property type="entry name" value="SnoaL_2"/>
    <property type="match status" value="1"/>
</dbReference>
<dbReference type="Proteomes" id="UP000319812">
    <property type="component" value="Unassembled WGS sequence"/>
</dbReference>
<comment type="caution">
    <text evidence="2">The sequence shown here is derived from an EMBL/GenBank/DDBJ whole genome shotgun (WGS) entry which is preliminary data.</text>
</comment>
<dbReference type="RefSeq" id="WP_141320966.1">
    <property type="nucleotide sequence ID" value="NZ_BJOC01000033.1"/>
</dbReference>
<dbReference type="AlphaFoldDB" id="A0A4Y4F1X1"/>
<dbReference type="SUPFAM" id="SSF54427">
    <property type="entry name" value="NTF2-like"/>
    <property type="match status" value="1"/>
</dbReference>
<organism evidence="2 3">
    <name type="scientific">Halomonas halmophila</name>
    <dbReference type="NCBI Taxonomy" id="252"/>
    <lineage>
        <taxon>Bacteria</taxon>
        <taxon>Pseudomonadati</taxon>
        <taxon>Pseudomonadota</taxon>
        <taxon>Gammaproteobacteria</taxon>
        <taxon>Oceanospirillales</taxon>
        <taxon>Halomonadaceae</taxon>
        <taxon>Halomonas</taxon>
    </lineage>
</organism>
<evidence type="ECO:0000259" key="1">
    <source>
        <dbReference type="Pfam" id="PF12680"/>
    </source>
</evidence>
<feature type="domain" description="SnoaL-like" evidence="1">
    <location>
        <begin position="14"/>
        <end position="109"/>
    </location>
</feature>
<sequence length="146" mass="17225">MLQDESLARFCDVYHQLDKNCTERLYEIYTEDIRFRDPLHHVEGITALKEYFDAMYKNVTECRFTFHDGQRHQHRAFVTWTLSLAHPRLAGGRSFTVEGCSHLTFAADGSDRVCEHRDYFDAGELLYERLPVLGRLIRRIRQRAAD</sequence>
<dbReference type="InterPro" id="IPR032710">
    <property type="entry name" value="NTF2-like_dom_sf"/>
</dbReference>
<accession>A0A4Y4F1X1</accession>
<keyword evidence="3" id="KW-1185">Reference proteome</keyword>
<dbReference type="InterPro" id="IPR037401">
    <property type="entry name" value="SnoaL-like"/>
</dbReference>
<proteinExistence type="predicted"/>
<dbReference type="EMBL" id="BJOC01000033">
    <property type="protein sequence ID" value="GED23366.1"/>
    <property type="molecule type" value="Genomic_DNA"/>
</dbReference>
<evidence type="ECO:0000313" key="3">
    <source>
        <dbReference type="Proteomes" id="UP000319812"/>
    </source>
</evidence>
<dbReference type="OrthoDB" id="1115105at2"/>
<gene>
    <name evidence="2" type="ORF">HHA01_23430</name>
</gene>